<dbReference type="SUPFAM" id="SSF88697">
    <property type="entry name" value="PUA domain-like"/>
    <property type="match status" value="1"/>
</dbReference>
<evidence type="ECO:0000313" key="3">
    <source>
        <dbReference type="Proteomes" id="UP000051576"/>
    </source>
</evidence>
<dbReference type="InterPro" id="IPR007374">
    <property type="entry name" value="ASCH_domain"/>
</dbReference>
<proteinExistence type="predicted"/>
<dbReference type="InterPro" id="IPR015947">
    <property type="entry name" value="PUA-like_sf"/>
</dbReference>
<dbReference type="AlphaFoldDB" id="A0A0R2BZN5"/>
<sequence length="110" mass="12608">MGLNHNQFLLMKQGIKTIEVRLNDEKRSLLEVGSLITFVDAKTQEKLNVTVDKIYKFKTFSALYRQFYGLKVGSATDDSLETMVNDTYAIYSPEQEEKYGVLAIKISLNF</sequence>
<dbReference type="SMART" id="SM01022">
    <property type="entry name" value="ASCH"/>
    <property type="match status" value="1"/>
</dbReference>
<keyword evidence="3" id="KW-1185">Reference proteome</keyword>
<dbReference type="EMBL" id="AYYX01000069">
    <property type="protein sequence ID" value="KRM84847.1"/>
    <property type="molecule type" value="Genomic_DNA"/>
</dbReference>
<dbReference type="STRING" id="1133569.FD21_GL001874"/>
<gene>
    <name evidence="2" type="ORF">FD21_GL001874</name>
</gene>
<evidence type="ECO:0000259" key="1">
    <source>
        <dbReference type="SMART" id="SM01022"/>
    </source>
</evidence>
<dbReference type="PIRSF" id="PIRSF016134">
    <property type="entry name" value="UCP016134"/>
    <property type="match status" value="1"/>
</dbReference>
<dbReference type="InterPro" id="IPR016645">
    <property type="entry name" value="UCP016134"/>
</dbReference>
<dbReference type="Proteomes" id="UP000051576">
    <property type="component" value="Unassembled WGS sequence"/>
</dbReference>
<reference evidence="2 3" key="1">
    <citation type="journal article" date="2015" name="Genome Announc.">
        <title>Expanding the biotechnology potential of lactobacilli through comparative genomics of 213 strains and associated genera.</title>
        <authorList>
            <person name="Sun Z."/>
            <person name="Harris H.M."/>
            <person name="McCann A."/>
            <person name="Guo C."/>
            <person name="Argimon S."/>
            <person name="Zhang W."/>
            <person name="Yang X."/>
            <person name="Jeffery I.B."/>
            <person name="Cooney J.C."/>
            <person name="Kagawa T.F."/>
            <person name="Liu W."/>
            <person name="Song Y."/>
            <person name="Salvetti E."/>
            <person name="Wrobel A."/>
            <person name="Rasinkangas P."/>
            <person name="Parkhill J."/>
            <person name="Rea M.C."/>
            <person name="O'Sullivan O."/>
            <person name="Ritari J."/>
            <person name="Douillard F.P."/>
            <person name="Paul Ross R."/>
            <person name="Yang R."/>
            <person name="Briner A.E."/>
            <person name="Felis G.E."/>
            <person name="de Vos W.M."/>
            <person name="Barrangou R."/>
            <person name="Klaenhammer T.R."/>
            <person name="Caufield P.W."/>
            <person name="Cui Y."/>
            <person name="Zhang H."/>
            <person name="O'Toole P.W."/>
        </authorList>
    </citation>
    <scope>NUCLEOTIDE SEQUENCE [LARGE SCALE GENOMIC DNA]</scope>
    <source>
        <strain evidence="2 3">DSM 20605</strain>
    </source>
</reference>
<comment type="caution">
    <text evidence="2">The sequence shown here is derived from an EMBL/GenBank/DDBJ whole genome shotgun (WGS) entry which is preliminary data.</text>
</comment>
<organism evidence="2 3">
    <name type="scientific">Liquorilactobacillus vini DSM 20605</name>
    <dbReference type="NCBI Taxonomy" id="1133569"/>
    <lineage>
        <taxon>Bacteria</taxon>
        <taxon>Bacillati</taxon>
        <taxon>Bacillota</taxon>
        <taxon>Bacilli</taxon>
        <taxon>Lactobacillales</taxon>
        <taxon>Lactobacillaceae</taxon>
        <taxon>Liquorilactobacillus</taxon>
    </lineage>
</organism>
<dbReference type="Pfam" id="PF04266">
    <property type="entry name" value="ASCH"/>
    <property type="match status" value="1"/>
</dbReference>
<dbReference type="CDD" id="cd06555">
    <property type="entry name" value="ASCH_PF0470_like"/>
    <property type="match status" value="1"/>
</dbReference>
<accession>A0A0R2BZN5</accession>
<dbReference type="PATRIC" id="fig|1133569.4.peg.2028"/>
<name>A0A0R2BZN5_9LACO</name>
<dbReference type="eggNOG" id="COG4043">
    <property type="taxonomic scope" value="Bacteria"/>
</dbReference>
<feature type="domain" description="ASCH" evidence="1">
    <location>
        <begin position="1"/>
        <end position="110"/>
    </location>
</feature>
<evidence type="ECO:0000313" key="2">
    <source>
        <dbReference type="EMBL" id="KRM84847.1"/>
    </source>
</evidence>
<protein>
    <recommendedName>
        <fullName evidence="1">ASCH domain-containing protein</fullName>
    </recommendedName>
</protein>
<dbReference type="Gene3D" id="2.30.130.30">
    <property type="entry name" value="Hypothetical protein"/>
    <property type="match status" value="1"/>
</dbReference>